<dbReference type="Proteomes" id="UP000325081">
    <property type="component" value="Unassembled WGS sequence"/>
</dbReference>
<protein>
    <submittedName>
        <fullName evidence="1">Ribonuclease H-like superfamily protein</fullName>
    </submittedName>
</protein>
<dbReference type="EMBL" id="BKCP01010181">
    <property type="protein sequence ID" value="GER52288.1"/>
    <property type="molecule type" value="Genomic_DNA"/>
</dbReference>
<reference evidence="2" key="1">
    <citation type="journal article" date="2019" name="Curr. Biol.">
        <title>Genome Sequence of Striga asiatica Provides Insight into the Evolution of Plant Parasitism.</title>
        <authorList>
            <person name="Yoshida S."/>
            <person name="Kim S."/>
            <person name="Wafula E.K."/>
            <person name="Tanskanen J."/>
            <person name="Kim Y.M."/>
            <person name="Honaas L."/>
            <person name="Yang Z."/>
            <person name="Spallek T."/>
            <person name="Conn C.E."/>
            <person name="Ichihashi Y."/>
            <person name="Cheong K."/>
            <person name="Cui S."/>
            <person name="Der J.P."/>
            <person name="Gundlach H."/>
            <person name="Jiao Y."/>
            <person name="Hori C."/>
            <person name="Ishida J.K."/>
            <person name="Kasahara H."/>
            <person name="Kiba T."/>
            <person name="Kim M.S."/>
            <person name="Koo N."/>
            <person name="Laohavisit A."/>
            <person name="Lee Y.H."/>
            <person name="Lumba S."/>
            <person name="McCourt P."/>
            <person name="Mortimer J.C."/>
            <person name="Mutuku J.M."/>
            <person name="Nomura T."/>
            <person name="Sasaki-Sekimoto Y."/>
            <person name="Seto Y."/>
            <person name="Wang Y."/>
            <person name="Wakatake T."/>
            <person name="Sakakibara H."/>
            <person name="Demura T."/>
            <person name="Yamaguchi S."/>
            <person name="Yoneyama K."/>
            <person name="Manabe R.I."/>
            <person name="Nelson D.C."/>
            <person name="Schulman A.H."/>
            <person name="Timko M.P."/>
            <person name="dePamphilis C.W."/>
            <person name="Choi D."/>
            <person name="Shirasu K."/>
        </authorList>
    </citation>
    <scope>NUCLEOTIDE SEQUENCE [LARGE SCALE GENOMIC DNA]</scope>
    <source>
        <strain evidence="2">cv. UVA1</strain>
    </source>
</reference>
<name>A0A5A7R4D1_STRAF</name>
<evidence type="ECO:0000313" key="2">
    <source>
        <dbReference type="Proteomes" id="UP000325081"/>
    </source>
</evidence>
<dbReference type="OrthoDB" id="914203at2759"/>
<proteinExistence type="predicted"/>
<organism evidence="1 2">
    <name type="scientific">Striga asiatica</name>
    <name type="common">Asiatic witchweed</name>
    <name type="synonym">Buchnera asiatica</name>
    <dbReference type="NCBI Taxonomy" id="4170"/>
    <lineage>
        <taxon>Eukaryota</taxon>
        <taxon>Viridiplantae</taxon>
        <taxon>Streptophyta</taxon>
        <taxon>Embryophyta</taxon>
        <taxon>Tracheophyta</taxon>
        <taxon>Spermatophyta</taxon>
        <taxon>Magnoliopsida</taxon>
        <taxon>eudicotyledons</taxon>
        <taxon>Gunneridae</taxon>
        <taxon>Pentapetalae</taxon>
        <taxon>asterids</taxon>
        <taxon>lamiids</taxon>
        <taxon>Lamiales</taxon>
        <taxon>Orobanchaceae</taxon>
        <taxon>Buchnereae</taxon>
        <taxon>Striga</taxon>
    </lineage>
</organism>
<sequence length="362" mass="40444">MRLRSITGTLISDVFMCLASQASSSGGLTKISGTFRKPESIRPLTPAFVSSKAFSILIRSSDGGVNSYTINHSLVKPNFVQGQHVEVITKQEETERSWDLHTLHSLFTAAEIEAILKIKGLDPTGEDRLIWYGDPKGKCAVSTVYSSLIESCGKEVETLEHLLFHCPRALSIWKLSPVRWDGVSLDTSSFRGWWTQLCSLDNSPISNDCLQLTAYLLWEIWKSKNHWIFQNSRKPENLEAPDLILQENCQKRRVCVLTGADGYVWLGTNRVIVPEKSAIPATFQGSQISGNSTGSILPKFCTEIANVSLQLAARDRYRSILLPNLTFRVISRVLNSFFTSPSCSWNFLIPSSILSRTSRDIP</sequence>
<accession>A0A5A7R4D1</accession>
<dbReference type="AlphaFoldDB" id="A0A5A7R4D1"/>
<gene>
    <name evidence="1" type="ORF">STAS_29724</name>
</gene>
<evidence type="ECO:0000313" key="1">
    <source>
        <dbReference type="EMBL" id="GER52288.1"/>
    </source>
</evidence>
<keyword evidence="2" id="KW-1185">Reference proteome</keyword>
<comment type="caution">
    <text evidence="1">The sequence shown here is derived from an EMBL/GenBank/DDBJ whole genome shotgun (WGS) entry which is preliminary data.</text>
</comment>